<keyword evidence="4 10" id="KW-1003">Cell membrane</keyword>
<comment type="subcellular location">
    <subcellularLocation>
        <location evidence="10">Cell inner membrane</location>
        <topology evidence="10">Multi-pass membrane protein</topology>
    </subcellularLocation>
    <subcellularLocation>
        <location evidence="1">Cell membrane</location>
        <topology evidence="1">Multi-pass membrane protein</topology>
    </subcellularLocation>
</comment>
<dbReference type="GO" id="GO:0005886">
    <property type="term" value="C:plasma membrane"/>
    <property type="evidence" value="ECO:0007669"/>
    <property type="project" value="UniProtKB-SubCell"/>
</dbReference>
<evidence type="ECO:0000256" key="3">
    <source>
        <dbReference type="ARBA" id="ARBA00022448"/>
    </source>
</evidence>
<keyword evidence="5 10" id="KW-0812">Transmembrane</keyword>
<accession>A0A5E7ZCS7</accession>
<keyword evidence="7 10" id="KW-0406">Ion transport</keyword>
<comment type="subunit">
    <text evidence="10">Homopentamer.</text>
</comment>
<comment type="function">
    <text evidence="10">Channel that opens in response to stretch forces in the membrane lipid bilayer. May participate in the regulation of osmotic pressure changes within the cell.</text>
</comment>
<evidence type="ECO:0000256" key="1">
    <source>
        <dbReference type="ARBA" id="ARBA00004651"/>
    </source>
</evidence>
<dbReference type="EMBL" id="CABVLI010000040">
    <property type="protein sequence ID" value="VVT16592.1"/>
    <property type="molecule type" value="Genomic_DNA"/>
</dbReference>
<evidence type="ECO:0000256" key="9">
    <source>
        <dbReference type="ARBA" id="ARBA00023303"/>
    </source>
</evidence>
<sequence length="156" mass="16910">MLKEFKAFIMRGNVLDLAIAVIIGAAFGKIVTSLTDDVLMPVIGKIFGGLDFSSYFWRMGPVPANYAGSLSDYAALKKAGVPLLGYGAFATQLVNFVIVAGIIFMILRVVNRTAALIERETARLKREEEAAPVAPAPEPVEIALLREIRDELKARG</sequence>
<dbReference type="SUPFAM" id="SSF81330">
    <property type="entry name" value="Gated mechanosensitive channel"/>
    <property type="match status" value="1"/>
</dbReference>
<dbReference type="PANTHER" id="PTHR30266:SF2">
    <property type="entry name" value="LARGE-CONDUCTANCE MECHANOSENSITIVE CHANNEL"/>
    <property type="match status" value="1"/>
</dbReference>
<gene>
    <name evidence="10 11" type="primary">mscL</name>
    <name evidence="11" type="ORF">SPHINGO391_450002</name>
</gene>
<dbReference type="NCBIfam" id="TIGR00220">
    <property type="entry name" value="mscL"/>
    <property type="match status" value="1"/>
</dbReference>
<dbReference type="Proteomes" id="UP000326857">
    <property type="component" value="Unassembled WGS sequence"/>
</dbReference>
<dbReference type="Gene3D" id="1.10.1200.120">
    <property type="entry name" value="Large-conductance mechanosensitive channel, MscL, domain 1"/>
    <property type="match status" value="1"/>
</dbReference>
<feature type="transmembrane region" description="Helical" evidence="10">
    <location>
        <begin position="12"/>
        <end position="31"/>
    </location>
</feature>
<evidence type="ECO:0000256" key="8">
    <source>
        <dbReference type="ARBA" id="ARBA00023136"/>
    </source>
</evidence>
<proteinExistence type="inferred from homology"/>
<keyword evidence="3 10" id="KW-0813">Transport</keyword>
<evidence type="ECO:0000256" key="7">
    <source>
        <dbReference type="ARBA" id="ARBA00023065"/>
    </source>
</evidence>
<keyword evidence="8 10" id="KW-0472">Membrane</keyword>
<protein>
    <recommendedName>
        <fullName evidence="10">Large-conductance mechanosensitive channel</fullName>
    </recommendedName>
</protein>
<reference evidence="11 12" key="1">
    <citation type="submission" date="2019-09" db="EMBL/GenBank/DDBJ databases">
        <authorList>
            <person name="Dittami M. S."/>
        </authorList>
    </citation>
    <scope>NUCLEOTIDE SEQUENCE [LARGE SCALE GENOMIC DNA]</scope>
    <source>
        <strain evidence="11">SPHINGO391</strain>
    </source>
</reference>
<dbReference type="AlphaFoldDB" id="A0A5E7ZCS7"/>
<comment type="similarity">
    <text evidence="2 10">Belongs to the MscL family.</text>
</comment>
<keyword evidence="6 10" id="KW-1133">Transmembrane helix</keyword>
<evidence type="ECO:0000256" key="2">
    <source>
        <dbReference type="ARBA" id="ARBA00007254"/>
    </source>
</evidence>
<evidence type="ECO:0000256" key="6">
    <source>
        <dbReference type="ARBA" id="ARBA00022989"/>
    </source>
</evidence>
<dbReference type="RefSeq" id="WP_151990976.1">
    <property type="nucleotide sequence ID" value="NZ_LR701528.1"/>
</dbReference>
<dbReference type="PRINTS" id="PR01264">
    <property type="entry name" value="MECHCHANNEL"/>
</dbReference>
<evidence type="ECO:0000313" key="12">
    <source>
        <dbReference type="Proteomes" id="UP000326857"/>
    </source>
</evidence>
<evidence type="ECO:0000256" key="4">
    <source>
        <dbReference type="ARBA" id="ARBA00022475"/>
    </source>
</evidence>
<evidence type="ECO:0000256" key="10">
    <source>
        <dbReference type="HAMAP-Rule" id="MF_00115"/>
    </source>
</evidence>
<dbReference type="InterPro" id="IPR001185">
    <property type="entry name" value="MS_channel"/>
</dbReference>
<dbReference type="InterPro" id="IPR036019">
    <property type="entry name" value="MscL_channel"/>
</dbReference>
<dbReference type="HAMAP" id="MF_00115">
    <property type="entry name" value="MscL"/>
    <property type="match status" value="1"/>
</dbReference>
<dbReference type="PROSITE" id="PS01327">
    <property type="entry name" value="MSCL"/>
    <property type="match status" value="1"/>
</dbReference>
<keyword evidence="9 10" id="KW-0407">Ion channel</keyword>
<name>A0A5E7ZCS7_9SPHN</name>
<dbReference type="PANTHER" id="PTHR30266">
    <property type="entry name" value="MECHANOSENSITIVE CHANNEL MSCL"/>
    <property type="match status" value="1"/>
</dbReference>
<dbReference type="InterPro" id="IPR019823">
    <property type="entry name" value="Mechanosensitive_channel_CS"/>
</dbReference>
<feature type="transmembrane region" description="Helical" evidence="10">
    <location>
        <begin position="83"/>
        <end position="107"/>
    </location>
</feature>
<keyword evidence="10" id="KW-0997">Cell inner membrane</keyword>
<dbReference type="Pfam" id="PF01741">
    <property type="entry name" value="MscL"/>
    <property type="match status" value="1"/>
</dbReference>
<dbReference type="InterPro" id="IPR037673">
    <property type="entry name" value="MSC/AndL"/>
</dbReference>
<evidence type="ECO:0000256" key="5">
    <source>
        <dbReference type="ARBA" id="ARBA00022692"/>
    </source>
</evidence>
<dbReference type="NCBIfam" id="NF010557">
    <property type="entry name" value="PRK13952.1"/>
    <property type="match status" value="1"/>
</dbReference>
<evidence type="ECO:0000313" key="11">
    <source>
        <dbReference type="EMBL" id="VVT16592.1"/>
    </source>
</evidence>
<dbReference type="GO" id="GO:0008381">
    <property type="term" value="F:mechanosensitive monoatomic ion channel activity"/>
    <property type="evidence" value="ECO:0007669"/>
    <property type="project" value="UniProtKB-UniRule"/>
</dbReference>
<organism evidence="11 12">
    <name type="scientific">Sphingomonas aurantiaca</name>
    <dbReference type="NCBI Taxonomy" id="185949"/>
    <lineage>
        <taxon>Bacteria</taxon>
        <taxon>Pseudomonadati</taxon>
        <taxon>Pseudomonadota</taxon>
        <taxon>Alphaproteobacteria</taxon>
        <taxon>Sphingomonadales</taxon>
        <taxon>Sphingomonadaceae</taxon>
        <taxon>Sphingomonas</taxon>
    </lineage>
</organism>